<dbReference type="Proteomes" id="UP000265520">
    <property type="component" value="Unassembled WGS sequence"/>
</dbReference>
<name>A0A392W0N7_9FABA</name>
<comment type="caution">
    <text evidence="1">The sequence shown here is derived from an EMBL/GenBank/DDBJ whole genome shotgun (WGS) entry which is preliminary data.</text>
</comment>
<reference evidence="1 2" key="1">
    <citation type="journal article" date="2018" name="Front. Plant Sci.">
        <title>Red Clover (Trifolium pratense) and Zigzag Clover (T. medium) - A Picture of Genomic Similarities and Differences.</title>
        <authorList>
            <person name="Dluhosova J."/>
            <person name="Istvanek J."/>
            <person name="Nedelnik J."/>
            <person name="Repkova J."/>
        </authorList>
    </citation>
    <scope>NUCLEOTIDE SEQUENCE [LARGE SCALE GENOMIC DNA]</scope>
    <source>
        <strain evidence="2">cv. 10/8</strain>
        <tissue evidence="1">Leaf</tissue>
    </source>
</reference>
<protein>
    <submittedName>
        <fullName evidence="1">Uncharacterized protein</fullName>
    </submittedName>
</protein>
<keyword evidence="2" id="KW-1185">Reference proteome</keyword>
<proteinExistence type="predicted"/>
<evidence type="ECO:0000313" key="1">
    <source>
        <dbReference type="EMBL" id="MCI94198.1"/>
    </source>
</evidence>
<dbReference type="AlphaFoldDB" id="A0A392W0N7"/>
<sequence>MINIDMKMDTIAEVIGSSKGTEAAGNGIEAIKGEDFD</sequence>
<evidence type="ECO:0000313" key="2">
    <source>
        <dbReference type="Proteomes" id="UP000265520"/>
    </source>
</evidence>
<dbReference type="EMBL" id="LXQA011349774">
    <property type="protein sequence ID" value="MCI94198.1"/>
    <property type="molecule type" value="Genomic_DNA"/>
</dbReference>
<organism evidence="1 2">
    <name type="scientific">Trifolium medium</name>
    <dbReference type="NCBI Taxonomy" id="97028"/>
    <lineage>
        <taxon>Eukaryota</taxon>
        <taxon>Viridiplantae</taxon>
        <taxon>Streptophyta</taxon>
        <taxon>Embryophyta</taxon>
        <taxon>Tracheophyta</taxon>
        <taxon>Spermatophyta</taxon>
        <taxon>Magnoliopsida</taxon>
        <taxon>eudicotyledons</taxon>
        <taxon>Gunneridae</taxon>
        <taxon>Pentapetalae</taxon>
        <taxon>rosids</taxon>
        <taxon>fabids</taxon>
        <taxon>Fabales</taxon>
        <taxon>Fabaceae</taxon>
        <taxon>Papilionoideae</taxon>
        <taxon>50 kb inversion clade</taxon>
        <taxon>NPAAA clade</taxon>
        <taxon>Hologalegina</taxon>
        <taxon>IRL clade</taxon>
        <taxon>Trifolieae</taxon>
        <taxon>Trifolium</taxon>
    </lineage>
</organism>
<accession>A0A392W0N7</accession>